<accession>A0ABT2BKF9</accession>
<evidence type="ECO:0000256" key="1">
    <source>
        <dbReference type="SAM" id="MobiDB-lite"/>
    </source>
</evidence>
<gene>
    <name evidence="2" type="ORF">NX773_12570</name>
</gene>
<reference evidence="2 3" key="1">
    <citation type="submission" date="2022-08" db="EMBL/GenBank/DDBJ databases">
        <title>Reclassification of Massilia species as members of the genera Telluria, Duganella, Pseudoduganella, Mokoshia gen. nov. and Zemynaea gen. nov. using orthogonal and non-orthogonal genome-based approaches.</title>
        <authorList>
            <person name="Bowman J.P."/>
        </authorList>
    </citation>
    <scope>NUCLEOTIDE SEQUENCE [LARGE SCALE GENOMIC DNA]</scope>
    <source>
        <strain evidence="2 3">JCM 31607</strain>
    </source>
</reference>
<dbReference type="Proteomes" id="UP001205861">
    <property type="component" value="Unassembled WGS sequence"/>
</dbReference>
<dbReference type="RefSeq" id="WP_258856646.1">
    <property type="nucleotide sequence ID" value="NZ_JANUGV010000002.1"/>
</dbReference>
<feature type="region of interest" description="Disordered" evidence="1">
    <location>
        <begin position="1"/>
        <end position="59"/>
    </location>
</feature>
<proteinExistence type="predicted"/>
<dbReference type="EMBL" id="JANUGV010000002">
    <property type="protein sequence ID" value="MCS0608998.1"/>
    <property type="molecule type" value="Genomic_DNA"/>
</dbReference>
<evidence type="ECO:0000313" key="3">
    <source>
        <dbReference type="Proteomes" id="UP001205861"/>
    </source>
</evidence>
<name>A0ABT2BKF9_9BURK</name>
<protein>
    <submittedName>
        <fullName evidence="2">Uncharacterized protein</fullName>
    </submittedName>
</protein>
<feature type="compositionally biased region" description="Basic and acidic residues" evidence="1">
    <location>
        <begin position="12"/>
        <end position="52"/>
    </location>
</feature>
<keyword evidence="3" id="KW-1185">Reference proteome</keyword>
<sequence length="59" mass="6977">MNTIAHTPSGRIDIELERERHERQRHDEERTGLAEQEELRTKDARENLDASHLKRSTGR</sequence>
<organism evidence="2 3">
    <name type="scientific">Massilia solisilvae</name>
    <dbReference type="NCBI Taxonomy" id="1811225"/>
    <lineage>
        <taxon>Bacteria</taxon>
        <taxon>Pseudomonadati</taxon>
        <taxon>Pseudomonadota</taxon>
        <taxon>Betaproteobacteria</taxon>
        <taxon>Burkholderiales</taxon>
        <taxon>Oxalobacteraceae</taxon>
        <taxon>Telluria group</taxon>
        <taxon>Massilia</taxon>
    </lineage>
</organism>
<evidence type="ECO:0000313" key="2">
    <source>
        <dbReference type="EMBL" id="MCS0608998.1"/>
    </source>
</evidence>
<comment type="caution">
    <text evidence="2">The sequence shown here is derived from an EMBL/GenBank/DDBJ whole genome shotgun (WGS) entry which is preliminary data.</text>
</comment>